<keyword evidence="2" id="KW-1185">Reference proteome</keyword>
<dbReference type="KEGG" id="dfa:DFA_06332"/>
<dbReference type="RefSeq" id="XP_004362036.1">
    <property type="nucleotide sequence ID" value="XM_004361979.1"/>
</dbReference>
<gene>
    <name evidence="1" type="ORF">DFA_06332</name>
</gene>
<dbReference type="STRING" id="1054147.F4PKR1"/>
<dbReference type="Pfam" id="PF05725">
    <property type="entry name" value="FNIP"/>
    <property type="match status" value="1"/>
</dbReference>
<dbReference type="Proteomes" id="UP000007797">
    <property type="component" value="Unassembled WGS sequence"/>
</dbReference>
<dbReference type="GeneID" id="14876115"/>
<evidence type="ECO:0000313" key="2">
    <source>
        <dbReference type="Proteomes" id="UP000007797"/>
    </source>
</evidence>
<accession>F4PKR1</accession>
<dbReference type="EMBL" id="GL883007">
    <property type="protein sequence ID" value="EGG24185.1"/>
    <property type="molecule type" value="Genomic_DNA"/>
</dbReference>
<name>F4PKR1_CACFS</name>
<proteinExistence type="predicted"/>
<organism evidence="1 2">
    <name type="scientific">Cavenderia fasciculata</name>
    <name type="common">Slime mold</name>
    <name type="synonym">Dictyostelium fasciculatum</name>
    <dbReference type="NCBI Taxonomy" id="261658"/>
    <lineage>
        <taxon>Eukaryota</taxon>
        <taxon>Amoebozoa</taxon>
        <taxon>Evosea</taxon>
        <taxon>Eumycetozoa</taxon>
        <taxon>Dictyostelia</taxon>
        <taxon>Acytosteliales</taxon>
        <taxon>Cavenderiaceae</taxon>
        <taxon>Cavenderia</taxon>
    </lineage>
</organism>
<protein>
    <submittedName>
        <fullName evidence="1">Uncharacterized protein</fullName>
    </submittedName>
</protein>
<dbReference type="AlphaFoldDB" id="F4PKR1"/>
<dbReference type="InterPro" id="IPR008615">
    <property type="entry name" value="FNIP"/>
</dbReference>
<evidence type="ECO:0000313" key="1">
    <source>
        <dbReference type="EMBL" id="EGG24185.1"/>
    </source>
</evidence>
<reference evidence="2" key="1">
    <citation type="journal article" date="2011" name="Genome Res.">
        <title>Phylogeny-wide analysis of social amoeba genomes highlights ancient origins for complex intercellular communication.</title>
        <authorList>
            <person name="Heidel A.J."/>
            <person name="Lawal H.M."/>
            <person name="Felder M."/>
            <person name="Schilde C."/>
            <person name="Helps N.R."/>
            <person name="Tunggal B."/>
            <person name="Rivero F."/>
            <person name="John U."/>
            <person name="Schleicher M."/>
            <person name="Eichinger L."/>
            <person name="Platzer M."/>
            <person name="Noegel A.A."/>
            <person name="Schaap P."/>
            <person name="Gloeckner G."/>
        </authorList>
    </citation>
    <scope>NUCLEOTIDE SEQUENCE [LARGE SCALE GENOMIC DNA]</scope>
    <source>
        <strain evidence="2">SH3</strain>
    </source>
</reference>
<sequence length="205" mass="23198">MPLLETLRVDGSLLVDGRVSLKSSQSLKKLVIRECENVIPANIIPSTVEKVTIHNYAERINILEQVVFPPSLTHLTVSGDCKNPIKLPQSLVKLKMNEFTSKSGSVFRLDEGINHTNVRDLSIIIENGTNQPPTTYQFSIQRLDADNRNVLVLEKQTMTGGIITQRKQEHESEYDPINLRYTGSNSTFELKWFLTYYQDYDGVGS</sequence>